<dbReference type="HOGENOM" id="CLU_159435_0_0_1"/>
<name>F4S1Y4_MELLP</name>
<keyword evidence="9 12" id="KW-0472">Membrane</keyword>
<keyword evidence="7 11" id="KW-0406">Ion transport</keyword>
<dbReference type="GO" id="GO:0005743">
    <property type="term" value="C:mitochondrial inner membrane"/>
    <property type="evidence" value="ECO:0007669"/>
    <property type="project" value="UniProtKB-SubCell"/>
</dbReference>
<evidence type="ECO:0000256" key="11">
    <source>
        <dbReference type="RuleBase" id="RU367005"/>
    </source>
</evidence>
<feature type="transmembrane region" description="Helical" evidence="12">
    <location>
        <begin position="6"/>
        <end position="24"/>
    </location>
</feature>
<keyword evidence="14" id="KW-1185">Reference proteome</keyword>
<comment type="subunit">
    <text evidence="11">F-type ATPases have 2 components, CF(1) - the catalytic core - and CF(0) - the membrane proton channel. CF(1) and CF(0) have multiple subunits.</text>
</comment>
<dbReference type="STRING" id="747676.F4S1Y4"/>
<dbReference type="VEuPathDB" id="FungiDB:MELLADRAFT_92549"/>
<dbReference type="Pfam" id="PF05680">
    <property type="entry name" value="ATP-synt_E"/>
    <property type="match status" value="1"/>
</dbReference>
<keyword evidence="3 11" id="KW-0813">Transport</keyword>
<keyword evidence="12" id="KW-1133">Transmembrane helix</keyword>
<keyword evidence="4 11" id="KW-0138">CF(0)</keyword>
<dbReference type="KEGG" id="mlr:MELLADRAFT_92549"/>
<comment type="similarity">
    <text evidence="2 11">Belongs to the ATPase e subunit family.</text>
</comment>
<dbReference type="GeneID" id="18936291"/>
<evidence type="ECO:0000256" key="8">
    <source>
        <dbReference type="ARBA" id="ARBA00023128"/>
    </source>
</evidence>
<dbReference type="OrthoDB" id="2125027at2759"/>
<evidence type="ECO:0000313" key="13">
    <source>
        <dbReference type="EMBL" id="EGG01358.1"/>
    </source>
</evidence>
<dbReference type="GO" id="GO:0045259">
    <property type="term" value="C:proton-transporting ATP synthase complex"/>
    <property type="evidence" value="ECO:0007669"/>
    <property type="project" value="UniProtKB-UniRule"/>
</dbReference>
<evidence type="ECO:0000313" key="14">
    <source>
        <dbReference type="Proteomes" id="UP000001072"/>
    </source>
</evidence>
<organism evidence="14">
    <name type="scientific">Melampsora larici-populina (strain 98AG31 / pathotype 3-4-7)</name>
    <name type="common">Poplar leaf rust fungus</name>
    <dbReference type="NCBI Taxonomy" id="747676"/>
    <lineage>
        <taxon>Eukaryota</taxon>
        <taxon>Fungi</taxon>
        <taxon>Dikarya</taxon>
        <taxon>Basidiomycota</taxon>
        <taxon>Pucciniomycotina</taxon>
        <taxon>Pucciniomycetes</taxon>
        <taxon>Pucciniales</taxon>
        <taxon>Melampsoraceae</taxon>
        <taxon>Melampsora</taxon>
    </lineage>
</organism>
<reference evidence="14" key="1">
    <citation type="journal article" date="2011" name="Proc. Natl. Acad. Sci. U.S.A.">
        <title>Obligate biotrophy features unraveled by the genomic analysis of rust fungi.</title>
        <authorList>
            <person name="Duplessis S."/>
            <person name="Cuomo C.A."/>
            <person name="Lin Y.-C."/>
            <person name="Aerts A."/>
            <person name="Tisserant E."/>
            <person name="Veneault-Fourrey C."/>
            <person name="Joly D.L."/>
            <person name="Hacquard S."/>
            <person name="Amselem J."/>
            <person name="Cantarel B.L."/>
            <person name="Chiu R."/>
            <person name="Coutinho P.M."/>
            <person name="Feau N."/>
            <person name="Field M."/>
            <person name="Frey P."/>
            <person name="Gelhaye E."/>
            <person name="Goldberg J."/>
            <person name="Grabherr M.G."/>
            <person name="Kodira C.D."/>
            <person name="Kohler A."/>
            <person name="Kuees U."/>
            <person name="Lindquist E.A."/>
            <person name="Lucas S.M."/>
            <person name="Mago R."/>
            <person name="Mauceli E."/>
            <person name="Morin E."/>
            <person name="Murat C."/>
            <person name="Pangilinan J.L."/>
            <person name="Park R."/>
            <person name="Pearson M."/>
            <person name="Quesneville H."/>
            <person name="Rouhier N."/>
            <person name="Sakthikumar S."/>
            <person name="Salamov A.A."/>
            <person name="Schmutz J."/>
            <person name="Selles B."/>
            <person name="Shapiro H."/>
            <person name="Tanguay P."/>
            <person name="Tuskan G.A."/>
            <person name="Henrissat B."/>
            <person name="Van de Peer Y."/>
            <person name="Rouze P."/>
            <person name="Ellis J.G."/>
            <person name="Dodds P.N."/>
            <person name="Schein J.E."/>
            <person name="Zhong S."/>
            <person name="Hamelin R.C."/>
            <person name="Grigoriev I.V."/>
            <person name="Szabo L.J."/>
            <person name="Martin F."/>
        </authorList>
    </citation>
    <scope>NUCLEOTIDE SEQUENCE [LARGE SCALE GENOMIC DNA]</scope>
    <source>
        <strain evidence="14">98AG31 / pathotype 3-4-7</strain>
    </source>
</reference>
<dbReference type="Proteomes" id="UP000001072">
    <property type="component" value="Unassembled WGS sequence"/>
</dbReference>
<keyword evidence="10 11" id="KW-0066">ATP synthesis</keyword>
<keyword evidence="8 11" id="KW-0496">Mitochondrion</keyword>
<evidence type="ECO:0000256" key="9">
    <source>
        <dbReference type="ARBA" id="ARBA00023136"/>
    </source>
</evidence>
<evidence type="ECO:0000256" key="6">
    <source>
        <dbReference type="ARBA" id="ARBA00022792"/>
    </source>
</evidence>
<sequence>MAPTAAVNVFRYSALTFGVLYGILHRRTLQSRENSHRYSEEVHKREAWVDQAKQAWQRRQLQTSGQSSAVTDPDSPLFDLEVFLTQLSTTNP</sequence>
<keyword evidence="6 11" id="KW-0999">Mitochondrion inner membrane</keyword>
<keyword evidence="12" id="KW-0812">Transmembrane</keyword>
<comment type="function">
    <text evidence="11">Subunit e, of the mitochondrial membrane ATP synthase complex (F(1)F(0) ATP synthase or Complex V) that produces ATP from ADP in the presence of a proton gradient across the membrane which is generated by electron transport complexes of the respiratory chain. ATP synthase complex consist of a soluble F(1) head domain - the catalytic core - and a membrane F(1) domain - the membrane proton channel. These two domains are linked by a central stalk rotating inside the F(1) region and a stationary peripheral stalk. During catalysis, ATP synthesis in the catalytic domain of F(1) is coupled via a rotary mechanism of the central stalk subunits to proton translocation. In vivo, can only synthesize ATP although its ATP hydrolase activity can be activated artificially in vitro. Part of the complex F(0) domain.</text>
</comment>
<keyword evidence="5 11" id="KW-0375">Hydrogen ion transport</keyword>
<dbReference type="EMBL" id="GL883139">
    <property type="protein sequence ID" value="EGG01358.1"/>
    <property type="molecule type" value="Genomic_DNA"/>
</dbReference>
<dbReference type="InParanoid" id="F4S1Y4"/>
<evidence type="ECO:0000256" key="3">
    <source>
        <dbReference type="ARBA" id="ARBA00022448"/>
    </source>
</evidence>
<comment type="subcellular location">
    <subcellularLocation>
        <location evidence="1 11">Mitochondrion inner membrane</location>
    </subcellularLocation>
</comment>
<evidence type="ECO:0000256" key="1">
    <source>
        <dbReference type="ARBA" id="ARBA00004273"/>
    </source>
</evidence>
<evidence type="ECO:0000256" key="5">
    <source>
        <dbReference type="ARBA" id="ARBA00022781"/>
    </source>
</evidence>
<dbReference type="GO" id="GO:0015078">
    <property type="term" value="F:proton transmembrane transporter activity"/>
    <property type="evidence" value="ECO:0007669"/>
    <property type="project" value="InterPro"/>
</dbReference>
<accession>F4S1Y4</accession>
<gene>
    <name evidence="13" type="ORF">MELLADRAFT_92549</name>
</gene>
<proteinExistence type="inferred from homology"/>
<dbReference type="AlphaFoldDB" id="F4S1Y4"/>
<dbReference type="eggNOG" id="ENOG502SDS3">
    <property type="taxonomic scope" value="Eukaryota"/>
</dbReference>
<evidence type="ECO:0000256" key="4">
    <source>
        <dbReference type="ARBA" id="ARBA00022547"/>
    </source>
</evidence>
<evidence type="ECO:0000256" key="10">
    <source>
        <dbReference type="ARBA" id="ARBA00023310"/>
    </source>
</evidence>
<dbReference type="InterPro" id="IPR008386">
    <property type="entry name" value="ATP_synth_F0_esu_mt"/>
</dbReference>
<evidence type="ECO:0000256" key="12">
    <source>
        <dbReference type="SAM" id="Phobius"/>
    </source>
</evidence>
<dbReference type="RefSeq" id="XP_007415459.1">
    <property type="nucleotide sequence ID" value="XM_007415397.1"/>
</dbReference>
<dbReference type="GO" id="GO:0015986">
    <property type="term" value="P:proton motive force-driven ATP synthesis"/>
    <property type="evidence" value="ECO:0007669"/>
    <property type="project" value="InterPro"/>
</dbReference>
<evidence type="ECO:0000256" key="2">
    <source>
        <dbReference type="ARBA" id="ARBA00007333"/>
    </source>
</evidence>
<evidence type="ECO:0000256" key="7">
    <source>
        <dbReference type="ARBA" id="ARBA00023065"/>
    </source>
</evidence>
<protein>
    <recommendedName>
        <fullName evidence="11">ATP synthase F(0) complex subunit e, mitochondrial</fullName>
    </recommendedName>
</protein>